<name>A0A1G7JX61_9DEIN</name>
<dbReference type="EMBL" id="FNBC01000039">
    <property type="protein sequence ID" value="SDF29558.1"/>
    <property type="molecule type" value="Genomic_DNA"/>
</dbReference>
<protein>
    <submittedName>
        <fullName evidence="1">Uncharacterized protein</fullName>
    </submittedName>
</protein>
<evidence type="ECO:0000313" key="1">
    <source>
        <dbReference type="EMBL" id="SDF29558.1"/>
    </source>
</evidence>
<accession>A0A1G7JX61</accession>
<reference evidence="2" key="1">
    <citation type="submission" date="2016-10" db="EMBL/GenBank/DDBJ databases">
        <authorList>
            <person name="Varghese N."/>
            <person name="Submissions S."/>
        </authorList>
    </citation>
    <scope>NUCLEOTIDE SEQUENCE [LARGE SCALE GENOMIC DNA]</scope>
    <source>
        <strain evidence="2">CGMCC 1.6992</strain>
    </source>
</reference>
<gene>
    <name evidence="1" type="ORF">SAMN04488243_1393</name>
</gene>
<sequence length="109" mass="12412">MKANPTLIHVAQLLVGRCPRRLLQGLLRRVERAKGPGPGEELGEAHHWEVDRLLALYRERGYWARARLELCFPQAVVRAQLDGLLLGRARRWGSSGWERRTPRGAPSMP</sequence>
<dbReference type="Proteomes" id="UP000199446">
    <property type="component" value="Unassembled WGS sequence"/>
</dbReference>
<keyword evidence="2" id="KW-1185">Reference proteome</keyword>
<dbReference type="OrthoDB" id="9946826at2"/>
<proteinExistence type="predicted"/>
<dbReference type="AlphaFoldDB" id="A0A1G7JX61"/>
<dbReference type="RefSeq" id="WP_093008420.1">
    <property type="nucleotide sequence ID" value="NZ_FNBC01000039.1"/>
</dbReference>
<organism evidence="1 2">
    <name type="scientific">Thermus arciformis</name>
    <dbReference type="NCBI Taxonomy" id="482827"/>
    <lineage>
        <taxon>Bacteria</taxon>
        <taxon>Thermotogati</taxon>
        <taxon>Deinococcota</taxon>
        <taxon>Deinococci</taxon>
        <taxon>Thermales</taxon>
        <taxon>Thermaceae</taxon>
        <taxon>Thermus</taxon>
    </lineage>
</organism>
<evidence type="ECO:0000313" key="2">
    <source>
        <dbReference type="Proteomes" id="UP000199446"/>
    </source>
</evidence>